<dbReference type="KEGG" id="ntt:TAO_0559"/>
<keyword evidence="1" id="KW-0732">Signal</keyword>
<proteinExistence type="inferred from homology"/>
<organism evidence="7 8">
    <name type="scientific">Candidatus Nitrosoglobus terrae</name>
    <dbReference type="NCBI Taxonomy" id="1630141"/>
    <lineage>
        <taxon>Bacteria</taxon>
        <taxon>Pseudomonadati</taxon>
        <taxon>Pseudomonadota</taxon>
        <taxon>Gammaproteobacteria</taxon>
        <taxon>Chromatiales</taxon>
        <taxon>Chromatiaceae</taxon>
        <taxon>Candidatus Nitrosoglobus</taxon>
    </lineage>
</organism>
<reference evidence="7 8" key="1">
    <citation type="journal article" date="2017" name="ISME J.">
        <title>An acid-tolerant ammonia-oxidizing ?-proteobacterium from soil.</title>
        <authorList>
            <person name="Hayatsu M."/>
            <person name="Tago K."/>
            <person name="Uchiyama I."/>
            <person name="Toyoda A."/>
            <person name="Wang Y."/>
            <person name="Shimomura Y."/>
            <person name="Okubo T."/>
            <person name="Kurisu F."/>
            <person name="Hirono Y."/>
            <person name="Nonaka K."/>
            <person name="Akiyama H."/>
            <person name="Itoh T."/>
            <person name="Takami H."/>
        </authorList>
    </citation>
    <scope>NUCLEOTIDE SEQUENCE [LARGE SCALE GENOMIC DNA]</scope>
    <source>
        <strain evidence="7 8">TAO100</strain>
    </source>
</reference>
<dbReference type="RefSeq" id="WP_096526527.1">
    <property type="nucleotide sequence ID" value="NZ_AP014836.1"/>
</dbReference>
<dbReference type="InterPro" id="IPR036680">
    <property type="entry name" value="SPOR-like_sf"/>
</dbReference>
<dbReference type="PROSITE" id="PS51724">
    <property type="entry name" value="SPOR"/>
    <property type="match status" value="1"/>
</dbReference>
<dbReference type="GO" id="GO:0042834">
    <property type="term" value="F:peptidoglycan binding"/>
    <property type="evidence" value="ECO:0007669"/>
    <property type="project" value="InterPro"/>
</dbReference>
<dbReference type="EC" id="4.2.2.-" evidence="4"/>
<dbReference type="OrthoDB" id="9779128at2"/>
<dbReference type="GO" id="GO:0000270">
    <property type="term" value="P:peptidoglycan metabolic process"/>
    <property type="evidence" value="ECO:0007669"/>
    <property type="project" value="UniProtKB-UniRule"/>
</dbReference>
<dbReference type="InterPro" id="IPR009009">
    <property type="entry name" value="RlpA-like_DPBB"/>
</dbReference>
<comment type="function">
    <text evidence="4">Lytic transglycosylase with a strong preference for naked glycan strands that lack stem peptides.</text>
</comment>
<dbReference type="PANTHER" id="PTHR34183:SF1">
    <property type="entry name" value="ENDOLYTIC PEPTIDOGLYCAN TRANSGLYCOSYLASE RLPA"/>
    <property type="match status" value="1"/>
</dbReference>
<evidence type="ECO:0000256" key="3">
    <source>
        <dbReference type="ARBA" id="ARBA00023316"/>
    </source>
</evidence>
<name>A0A1Q2SLE8_9GAMM</name>
<feature type="domain" description="SPOR" evidence="6">
    <location>
        <begin position="164"/>
        <end position="243"/>
    </location>
</feature>
<evidence type="ECO:0000256" key="1">
    <source>
        <dbReference type="ARBA" id="ARBA00022729"/>
    </source>
</evidence>
<dbReference type="AlphaFoldDB" id="A0A1Q2SLE8"/>
<dbReference type="Pfam" id="PF05036">
    <property type="entry name" value="SPOR"/>
    <property type="match status" value="1"/>
</dbReference>
<dbReference type="SUPFAM" id="SSF110997">
    <property type="entry name" value="Sporulation related repeat"/>
    <property type="match status" value="1"/>
</dbReference>
<dbReference type="Gene3D" id="3.30.70.1070">
    <property type="entry name" value="Sporulation related repeat"/>
    <property type="match status" value="1"/>
</dbReference>
<evidence type="ECO:0000256" key="4">
    <source>
        <dbReference type="HAMAP-Rule" id="MF_02071"/>
    </source>
</evidence>
<evidence type="ECO:0000259" key="6">
    <source>
        <dbReference type="PROSITE" id="PS51724"/>
    </source>
</evidence>
<evidence type="ECO:0000313" key="7">
    <source>
        <dbReference type="EMBL" id="BAW79929.1"/>
    </source>
</evidence>
<dbReference type="PANTHER" id="PTHR34183">
    <property type="entry name" value="ENDOLYTIC PEPTIDOGLYCAN TRANSGLYCOSYLASE RLPA"/>
    <property type="match status" value="1"/>
</dbReference>
<dbReference type="Pfam" id="PF03330">
    <property type="entry name" value="DPBB_1"/>
    <property type="match status" value="1"/>
</dbReference>
<dbReference type="InterPro" id="IPR036908">
    <property type="entry name" value="RlpA-like_sf"/>
</dbReference>
<dbReference type="HAMAP" id="MF_02071">
    <property type="entry name" value="RlpA"/>
    <property type="match status" value="1"/>
</dbReference>
<dbReference type="NCBIfam" id="TIGR00413">
    <property type="entry name" value="rlpA"/>
    <property type="match status" value="1"/>
</dbReference>
<sequence length="243" mass="27174">MKPIISVPILSFLALFNTSCTPNSKDSISLTEPPSKYGNPPSYEVNGKRYYTLRNCQGYKETGIASWYGSEFQGRRTSSGEIYDMHAMTAAHRSLPLPCYVMVTNLNNGRQVIVRINDRGPFKSNRIIDLSYAAAEKLYLVKAGTGLVEVRAVEPKDISNQKNISLKKDLYIQVASFQNRSNAEQLQKQLQSMVDTAVKINPVSRQLVSFYQVRIGPLSNAENLDSLTKHLAGIGFSDYMIIH</sequence>
<dbReference type="InterPro" id="IPR007730">
    <property type="entry name" value="SPOR-like_dom"/>
</dbReference>
<protein>
    <recommendedName>
        <fullName evidence="4">Endolytic peptidoglycan transglycosylase RlpA</fullName>
        <ecNumber evidence="4">4.2.2.-</ecNumber>
    </recommendedName>
</protein>
<evidence type="ECO:0000256" key="2">
    <source>
        <dbReference type="ARBA" id="ARBA00023239"/>
    </source>
</evidence>
<dbReference type="InterPro" id="IPR034718">
    <property type="entry name" value="RlpA"/>
</dbReference>
<keyword evidence="7" id="KW-0449">Lipoprotein</keyword>
<dbReference type="GO" id="GO:0008932">
    <property type="term" value="F:lytic endotransglycosylase activity"/>
    <property type="evidence" value="ECO:0007669"/>
    <property type="project" value="UniProtKB-UniRule"/>
</dbReference>
<keyword evidence="8" id="KW-1185">Reference proteome</keyword>
<dbReference type="InterPro" id="IPR012997">
    <property type="entry name" value="RplA"/>
</dbReference>
<dbReference type="SUPFAM" id="SSF50685">
    <property type="entry name" value="Barwin-like endoglucanases"/>
    <property type="match status" value="1"/>
</dbReference>
<evidence type="ECO:0000256" key="5">
    <source>
        <dbReference type="RuleBase" id="RU003495"/>
    </source>
</evidence>
<dbReference type="CDD" id="cd22268">
    <property type="entry name" value="DPBB_RlpA-like"/>
    <property type="match status" value="1"/>
</dbReference>
<dbReference type="GO" id="GO:0071555">
    <property type="term" value="P:cell wall organization"/>
    <property type="evidence" value="ECO:0007669"/>
    <property type="project" value="UniProtKB-KW"/>
</dbReference>
<keyword evidence="3 4" id="KW-0961">Cell wall biogenesis/degradation</keyword>
<accession>A0A1Q2SLE8</accession>
<keyword evidence="2 4" id="KW-0456">Lyase</keyword>
<comment type="similarity">
    <text evidence="4 5">Belongs to the RlpA family.</text>
</comment>
<dbReference type="FunFam" id="2.40.40.10:FF:000003">
    <property type="entry name" value="Endolytic peptidoglycan transglycosylase RlpA"/>
    <property type="match status" value="1"/>
</dbReference>
<dbReference type="Proteomes" id="UP000243679">
    <property type="component" value="Chromosome"/>
</dbReference>
<evidence type="ECO:0000313" key="8">
    <source>
        <dbReference type="Proteomes" id="UP000243679"/>
    </source>
</evidence>
<dbReference type="Gene3D" id="2.40.40.10">
    <property type="entry name" value="RlpA-like domain"/>
    <property type="match status" value="1"/>
</dbReference>
<dbReference type="GO" id="GO:0009279">
    <property type="term" value="C:cell outer membrane"/>
    <property type="evidence" value="ECO:0007669"/>
    <property type="project" value="TreeGrafter"/>
</dbReference>
<dbReference type="EMBL" id="AP014836">
    <property type="protein sequence ID" value="BAW79929.1"/>
    <property type="molecule type" value="Genomic_DNA"/>
</dbReference>
<gene>
    <name evidence="4" type="primary">rlpA</name>
    <name evidence="7" type="ORF">TAO_0559</name>
</gene>